<dbReference type="EMBL" id="CAEY01001108">
    <property type="status" value="NOT_ANNOTATED_CDS"/>
    <property type="molecule type" value="Genomic_DNA"/>
</dbReference>
<keyword evidence="11" id="KW-1185">Reference proteome</keyword>
<evidence type="ECO:0000256" key="4">
    <source>
        <dbReference type="ARBA" id="ARBA00022692"/>
    </source>
</evidence>
<feature type="transmembrane region" description="Helical" evidence="9">
    <location>
        <begin position="77"/>
        <end position="100"/>
    </location>
</feature>
<keyword evidence="5" id="KW-0256">Endoplasmic reticulum</keyword>
<evidence type="ECO:0000256" key="3">
    <source>
        <dbReference type="ARBA" id="ARBA00020827"/>
    </source>
</evidence>
<name>T1JYP5_TETUR</name>
<evidence type="ECO:0000313" key="11">
    <source>
        <dbReference type="Proteomes" id="UP000015104"/>
    </source>
</evidence>
<proteinExistence type="inferred from homology"/>
<evidence type="ECO:0000256" key="2">
    <source>
        <dbReference type="ARBA" id="ARBA00009436"/>
    </source>
</evidence>
<dbReference type="Proteomes" id="UP000015104">
    <property type="component" value="Unassembled WGS sequence"/>
</dbReference>
<sequence length="103" mass="11767">MEGNSYTLTSAMRSNMILLDYCKTSMSALSGFTAGVIGLYGAYGFIFYFLCAFLVWAMILIRMGPNYKKYFHKRITIFTNGLGSGLFTYVLFWTFLYGMVNVY</sequence>
<reference evidence="10" key="2">
    <citation type="submission" date="2015-06" db="UniProtKB">
        <authorList>
            <consortium name="EnsemblMetazoa"/>
        </authorList>
    </citation>
    <scope>IDENTIFICATION</scope>
</reference>
<dbReference type="InterPro" id="IPR029008">
    <property type="entry name" value="EMC6-like"/>
</dbReference>
<evidence type="ECO:0000256" key="1">
    <source>
        <dbReference type="ARBA" id="ARBA00004477"/>
    </source>
</evidence>
<dbReference type="Pfam" id="PF07019">
    <property type="entry name" value="EMC6"/>
    <property type="match status" value="1"/>
</dbReference>
<dbReference type="GO" id="GO:0000045">
    <property type="term" value="P:autophagosome assembly"/>
    <property type="evidence" value="ECO:0007669"/>
    <property type="project" value="TreeGrafter"/>
</dbReference>
<protein>
    <recommendedName>
        <fullName evidence="3">ER membrane protein complex subunit 6</fullName>
    </recommendedName>
    <alternativeName>
        <fullName evidence="8">Transmembrane protein 93</fullName>
    </alternativeName>
</protein>
<accession>T1JYP5</accession>
<dbReference type="HOGENOM" id="CLU_110781_3_0_1"/>
<dbReference type="eggNOG" id="KOG4455">
    <property type="taxonomic scope" value="Eukaryota"/>
</dbReference>
<evidence type="ECO:0000256" key="7">
    <source>
        <dbReference type="ARBA" id="ARBA00023136"/>
    </source>
</evidence>
<dbReference type="GO" id="GO:0072546">
    <property type="term" value="C:EMC complex"/>
    <property type="evidence" value="ECO:0007669"/>
    <property type="project" value="InterPro"/>
</dbReference>
<dbReference type="GO" id="GO:0034975">
    <property type="term" value="P:protein folding in endoplasmic reticulum"/>
    <property type="evidence" value="ECO:0007669"/>
    <property type="project" value="TreeGrafter"/>
</dbReference>
<evidence type="ECO:0000256" key="8">
    <source>
        <dbReference type="ARBA" id="ARBA00031072"/>
    </source>
</evidence>
<evidence type="ECO:0000256" key="5">
    <source>
        <dbReference type="ARBA" id="ARBA00022824"/>
    </source>
</evidence>
<keyword evidence="4 9" id="KW-0812">Transmembrane</keyword>
<keyword evidence="6 9" id="KW-1133">Transmembrane helix</keyword>
<reference evidence="11" key="1">
    <citation type="submission" date="2011-08" db="EMBL/GenBank/DDBJ databases">
        <authorList>
            <person name="Rombauts S."/>
        </authorList>
    </citation>
    <scope>NUCLEOTIDE SEQUENCE</scope>
    <source>
        <strain evidence="11">London</strain>
    </source>
</reference>
<evidence type="ECO:0000256" key="6">
    <source>
        <dbReference type="ARBA" id="ARBA00022989"/>
    </source>
</evidence>
<dbReference type="PANTHER" id="PTHR20994">
    <property type="entry name" value="ER MEMBRANE PROTEIN COMPLEX SUBUNIT 6"/>
    <property type="match status" value="1"/>
</dbReference>
<comment type="similarity">
    <text evidence="2">Belongs to the EMC6 family.</text>
</comment>
<comment type="subcellular location">
    <subcellularLocation>
        <location evidence="1">Endoplasmic reticulum membrane</location>
        <topology evidence="1">Multi-pass membrane protein</topology>
    </subcellularLocation>
</comment>
<evidence type="ECO:0000313" key="10">
    <source>
        <dbReference type="EnsemblMetazoa" id="tetur03g01100.1"/>
    </source>
</evidence>
<dbReference type="EnsemblMetazoa" id="tetur03g01100.1">
    <property type="protein sequence ID" value="tetur03g01100.1"/>
    <property type="gene ID" value="tetur03g01100"/>
</dbReference>
<dbReference type="InterPro" id="IPR008504">
    <property type="entry name" value="Emc6"/>
</dbReference>
<dbReference type="PANTHER" id="PTHR20994:SF0">
    <property type="entry name" value="ER MEMBRANE PROTEIN COMPLEX SUBUNIT 6"/>
    <property type="match status" value="1"/>
</dbReference>
<evidence type="ECO:0000256" key="9">
    <source>
        <dbReference type="SAM" id="Phobius"/>
    </source>
</evidence>
<dbReference type="STRING" id="32264.T1JYP5"/>
<dbReference type="AlphaFoldDB" id="T1JYP5"/>
<organism evidence="10 11">
    <name type="scientific">Tetranychus urticae</name>
    <name type="common">Two-spotted spider mite</name>
    <dbReference type="NCBI Taxonomy" id="32264"/>
    <lineage>
        <taxon>Eukaryota</taxon>
        <taxon>Metazoa</taxon>
        <taxon>Ecdysozoa</taxon>
        <taxon>Arthropoda</taxon>
        <taxon>Chelicerata</taxon>
        <taxon>Arachnida</taxon>
        <taxon>Acari</taxon>
        <taxon>Acariformes</taxon>
        <taxon>Trombidiformes</taxon>
        <taxon>Prostigmata</taxon>
        <taxon>Eleutherengona</taxon>
        <taxon>Raphignathae</taxon>
        <taxon>Tetranychoidea</taxon>
        <taxon>Tetranychidae</taxon>
        <taxon>Tetranychus</taxon>
    </lineage>
</organism>
<keyword evidence="7 9" id="KW-0472">Membrane</keyword>